<dbReference type="Pfam" id="PF01381">
    <property type="entry name" value="HTH_3"/>
    <property type="match status" value="1"/>
</dbReference>
<organism evidence="3 4">
    <name type="scientific">Blautia stercoris</name>
    <dbReference type="NCBI Taxonomy" id="871664"/>
    <lineage>
        <taxon>Bacteria</taxon>
        <taxon>Bacillati</taxon>
        <taxon>Bacillota</taxon>
        <taxon>Clostridia</taxon>
        <taxon>Lachnospirales</taxon>
        <taxon>Lachnospiraceae</taxon>
        <taxon>Blautia</taxon>
    </lineage>
</organism>
<reference evidence="3 4" key="1">
    <citation type="submission" date="2020-08" db="EMBL/GenBank/DDBJ databases">
        <title>Genome public.</title>
        <authorList>
            <person name="Liu C."/>
            <person name="Sun Q."/>
        </authorList>
    </citation>
    <scope>NUCLEOTIDE SEQUENCE [LARGE SCALE GENOMIC DNA]</scope>
    <source>
        <strain evidence="3 4">3_YM_SP_D4_24.mj</strain>
    </source>
</reference>
<accession>A0ABR7PDS3</accession>
<protein>
    <submittedName>
        <fullName evidence="3">Helix-turn-helix transcriptional regulator</fullName>
    </submittedName>
</protein>
<evidence type="ECO:0000256" key="1">
    <source>
        <dbReference type="ARBA" id="ARBA00023125"/>
    </source>
</evidence>
<keyword evidence="1" id="KW-0238">DNA-binding</keyword>
<dbReference type="EMBL" id="JACRTP010000005">
    <property type="protein sequence ID" value="MBC8629478.1"/>
    <property type="molecule type" value="Genomic_DNA"/>
</dbReference>
<dbReference type="InterPro" id="IPR001387">
    <property type="entry name" value="Cro/C1-type_HTH"/>
</dbReference>
<dbReference type="PANTHER" id="PTHR46558:SF11">
    <property type="entry name" value="HTH-TYPE TRANSCRIPTIONAL REGULATOR XRE"/>
    <property type="match status" value="1"/>
</dbReference>
<evidence type="ECO:0000259" key="2">
    <source>
        <dbReference type="PROSITE" id="PS50943"/>
    </source>
</evidence>
<dbReference type="SMART" id="SM00530">
    <property type="entry name" value="HTH_XRE"/>
    <property type="match status" value="1"/>
</dbReference>
<feature type="domain" description="HTH cro/C1-type" evidence="2">
    <location>
        <begin position="19"/>
        <end position="69"/>
    </location>
</feature>
<gene>
    <name evidence="3" type="ORF">H8712_12815</name>
</gene>
<keyword evidence="4" id="KW-1185">Reference proteome</keyword>
<dbReference type="PROSITE" id="PS50943">
    <property type="entry name" value="HTH_CROC1"/>
    <property type="match status" value="1"/>
</dbReference>
<name>A0ABR7PDS3_9FIRM</name>
<evidence type="ECO:0000313" key="3">
    <source>
        <dbReference type="EMBL" id="MBC8629478.1"/>
    </source>
</evidence>
<dbReference type="SUPFAM" id="SSF47413">
    <property type="entry name" value="lambda repressor-like DNA-binding domains"/>
    <property type="match status" value="1"/>
</dbReference>
<dbReference type="Proteomes" id="UP000661649">
    <property type="component" value="Unassembled WGS sequence"/>
</dbReference>
<proteinExistence type="predicted"/>
<comment type="caution">
    <text evidence="3">The sequence shown here is derived from an EMBL/GenBank/DDBJ whole genome shotgun (WGS) entry which is preliminary data.</text>
</comment>
<sequence>MSNNELCLQEIGKRIMDRRKKLGLTQEALAEKGEVTTQFVSYSESGKRAMRPENLLKISSDLEVSADYLLTGEIIDKDLLILSDKLRKLTPSQVRTVEAIIDECNNLFNQKEITLLSQKRNGSY</sequence>
<dbReference type="Gene3D" id="1.10.260.40">
    <property type="entry name" value="lambda repressor-like DNA-binding domains"/>
    <property type="match status" value="1"/>
</dbReference>
<dbReference type="InterPro" id="IPR010982">
    <property type="entry name" value="Lambda_DNA-bd_dom_sf"/>
</dbReference>
<dbReference type="CDD" id="cd00093">
    <property type="entry name" value="HTH_XRE"/>
    <property type="match status" value="1"/>
</dbReference>
<dbReference type="PANTHER" id="PTHR46558">
    <property type="entry name" value="TRACRIPTIONAL REGULATORY PROTEIN-RELATED-RELATED"/>
    <property type="match status" value="1"/>
</dbReference>
<evidence type="ECO:0000313" key="4">
    <source>
        <dbReference type="Proteomes" id="UP000661649"/>
    </source>
</evidence>